<dbReference type="CDD" id="cd07914">
    <property type="entry name" value="IGPD"/>
    <property type="match status" value="1"/>
</dbReference>
<dbReference type="GO" id="GO:0000105">
    <property type="term" value="P:L-histidine biosynthetic process"/>
    <property type="evidence" value="ECO:0007669"/>
    <property type="project" value="UniProtKB-UniRule"/>
</dbReference>
<dbReference type="InterPro" id="IPR000807">
    <property type="entry name" value="ImidazoleglycerolP_deHydtase"/>
</dbReference>
<name>M2U1L5_9SPHN</name>
<keyword evidence="6" id="KW-0963">Cytoplasm</keyword>
<dbReference type="Gene3D" id="3.30.230.40">
    <property type="entry name" value="Imidazole glycerol phosphate dehydratase, domain 1"/>
    <property type="match status" value="2"/>
</dbReference>
<dbReference type="PANTHER" id="PTHR23133">
    <property type="entry name" value="IMIDAZOLEGLYCEROL-PHOSPHATE DEHYDRATASE HIS7"/>
    <property type="match status" value="1"/>
</dbReference>
<comment type="catalytic activity">
    <reaction evidence="6 7">
        <text>D-erythro-1-(imidazol-4-yl)glycerol 3-phosphate = 3-(imidazol-4-yl)-2-oxopropyl phosphate + H2O</text>
        <dbReference type="Rhea" id="RHEA:11040"/>
        <dbReference type="ChEBI" id="CHEBI:15377"/>
        <dbReference type="ChEBI" id="CHEBI:57766"/>
        <dbReference type="ChEBI" id="CHEBI:58278"/>
        <dbReference type="EC" id="4.2.1.19"/>
    </reaction>
</comment>
<evidence type="ECO:0000256" key="6">
    <source>
        <dbReference type="HAMAP-Rule" id="MF_00076"/>
    </source>
</evidence>
<dbReference type="PANTHER" id="PTHR23133:SF2">
    <property type="entry name" value="IMIDAZOLEGLYCEROL-PHOSPHATE DEHYDRATASE"/>
    <property type="match status" value="1"/>
</dbReference>
<accession>M2U1L5</accession>
<evidence type="ECO:0000256" key="7">
    <source>
        <dbReference type="RuleBase" id="RU000599"/>
    </source>
</evidence>
<dbReference type="EC" id="4.2.1.19" evidence="6 7"/>
<dbReference type="OrthoDB" id="9813612at2"/>
<dbReference type="EMBL" id="AMRV01000013">
    <property type="protein sequence ID" value="EMD81862.1"/>
    <property type="molecule type" value="Genomic_DNA"/>
</dbReference>
<protein>
    <recommendedName>
        <fullName evidence="2 6">Imidazoleglycerol-phosphate dehydratase</fullName>
        <shortName evidence="6">IGPD</shortName>
        <ecNumber evidence="6 7">4.2.1.19</ecNumber>
    </recommendedName>
</protein>
<comment type="caution">
    <text evidence="8">The sequence shown here is derived from an EMBL/GenBank/DDBJ whole genome shotgun (WGS) entry which is preliminary data.</text>
</comment>
<evidence type="ECO:0000256" key="3">
    <source>
        <dbReference type="ARBA" id="ARBA00022605"/>
    </source>
</evidence>
<dbReference type="AlphaFoldDB" id="M2U1L5"/>
<evidence type="ECO:0000256" key="4">
    <source>
        <dbReference type="ARBA" id="ARBA00023102"/>
    </source>
</evidence>
<dbReference type="NCBIfam" id="NF002111">
    <property type="entry name" value="PRK00951.2-1"/>
    <property type="match status" value="1"/>
</dbReference>
<dbReference type="GO" id="GO:0004424">
    <property type="term" value="F:imidazoleglycerol-phosphate dehydratase activity"/>
    <property type="evidence" value="ECO:0007669"/>
    <property type="project" value="UniProtKB-UniRule"/>
</dbReference>
<dbReference type="Proteomes" id="UP000011717">
    <property type="component" value="Unassembled WGS sequence"/>
</dbReference>
<dbReference type="PROSITE" id="PS00954">
    <property type="entry name" value="IGP_DEHYDRATASE_1"/>
    <property type="match status" value="1"/>
</dbReference>
<keyword evidence="5 6" id="KW-0456">Lyase</keyword>
<dbReference type="FunFam" id="3.30.230.40:FF:000001">
    <property type="entry name" value="Imidazoleglycerol-phosphate dehydratase HisB"/>
    <property type="match status" value="1"/>
</dbReference>
<evidence type="ECO:0000256" key="5">
    <source>
        <dbReference type="ARBA" id="ARBA00023239"/>
    </source>
</evidence>
<evidence type="ECO:0000256" key="1">
    <source>
        <dbReference type="ARBA" id="ARBA00005047"/>
    </source>
</evidence>
<sequence length="197" mass="21787">MTTRRAEIIRKTKETDIRIAVDLDGTGRYEVATGIGFFDHMLEQLARHSLIDLDLRCDGDLHIDQHHTVEDTALALGEAIAKALGSKAGIRRYGHAYAPMDETLTRCALDISGRPHTVYKVEIPQSRLGEMDTELFPHFFESLAQTAGITLHVETLYGKNSHHIIESAFKALARALRAGVEIDTRAKDAVPSTKGVL</sequence>
<proteinExistence type="inferred from homology"/>
<dbReference type="GO" id="GO:0005737">
    <property type="term" value="C:cytoplasm"/>
    <property type="evidence" value="ECO:0007669"/>
    <property type="project" value="UniProtKB-SubCell"/>
</dbReference>
<dbReference type="UniPathway" id="UPA00031">
    <property type="reaction ID" value="UER00011"/>
</dbReference>
<comment type="subcellular location">
    <subcellularLocation>
        <location evidence="6 7">Cytoplasm</location>
    </subcellularLocation>
</comment>
<dbReference type="Pfam" id="PF00475">
    <property type="entry name" value="IGPD"/>
    <property type="match status" value="1"/>
</dbReference>
<comment type="pathway">
    <text evidence="1 6 7">Amino-acid biosynthesis; L-histidine biosynthesis; L-histidine from 5-phospho-alpha-D-ribose 1-diphosphate: step 6/9.</text>
</comment>
<dbReference type="InterPro" id="IPR020568">
    <property type="entry name" value="Ribosomal_Su5_D2-typ_SF"/>
</dbReference>
<evidence type="ECO:0000313" key="9">
    <source>
        <dbReference type="Proteomes" id="UP000011717"/>
    </source>
</evidence>
<comment type="similarity">
    <text evidence="6 7">Belongs to the imidazoleglycerol-phosphate dehydratase family.</text>
</comment>
<dbReference type="RefSeq" id="WP_008603722.1">
    <property type="nucleotide sequence ID" value="NZ_AMRV01000013.1"/>
</dbReference>
<dbReference type="PATRIC" id="fig|1234595.3.peg.2761"/>
<dbReference type="HAMAP" id="MF_00076">
    <property type="entry name" value="HisB"/>
    <property type="match status" value="1"/>
</dbReference>
<evidence type="ECO:0000313" key="8">
    <source>
        <dbReference type="EMBL" id="EMD81862.1"/>
    </source>
</evidence>
<gene>
    <name evidence="6" type="primary">hisB</name>
    <name evidence="8" type="ORF">C725_2758</name>
</gene>
<dbReference type="FunFam" id="3.30.230.40:FF:000003">
    <property type="entry name" value="Imidazoleglycerol-phosphate dehydratase HisB"/>
    <property type="match status" value="1"/>
</dbReference>
<dbReference type="NCBIfam" id="NF002109">
    <property type="entry name" value="PRK00951.1-5"/>
    <property type="match status" value="1"/>
</dbReference>
<dbReference type="InterPro" id="IPR038494">
    <property type="entry name" value="IGPD_sf"/>
</dbReference>
<reference evidence="8 9" key="1">
    <citation type="journal article" date="2013" name="Genome Announc.">
        <title>Draft Genome Sequence of Strain JLT2015T, Belonging to the Family Sphingomonadaceae of the Alphaproteobacteria.</title>
        <authorList>
            <person name="Tang K."/>
            <person name="Liu K."/>
            <person name="Li S."/>
            <person name="Jiao N."/>
        </authorList>
    </citation>
    <scope>NUCLEOTIDE SEQUENCE [LARGE SCALE GENOMIC DNA]</scope>
    <source>
        <strain evidence="8 9">JLT2015</strain>
    </source>
</reference>
<dbReference type="SUPFAM" id="SSF54211">
    <property type="entry name" value="Ribosomal protein S5 domain 2-like"/>
    <property type="match status" value="2"/>
</dbReference>
<dbReference type="InterPro" id="IPR020565">
    <property type="entry name" value="ImidazoleglycerP_deHydtase_CS"/>
</dbReference>
<keyword evidence="4 6" id="KW-0368">Histidine biosynthesis</keyword>
<dbReference type="PROSITE" id="PS00955">
    <property type="entry name" value="IGP_DEHYDRATASE_2"/>
    <property type="match status" value="1"/>
</dbReference>
<evidence type="ECO:0000256" key="2">
    <source>
        <dbReference type="ARBA" id="ARBA00016664"/>
    </source>
</evidence>
<keyword evidence="9" id="KW-1185">Reference proteome</keyword>
<dbReference type="NCBIfam" id="NF002114">
    <property type="entry name" value="PRK00951.2-4"/>
    <property type="match status" value="1"/>
</dbReference>
<keyword evidence="3 6" id="KW-0028">Amino-acid biosynthesis</keyword>
<organism evidence="8 9">
    <name type="scientific">Pacificimonas flava</name>
    <dbReference type="NCBI Taxonomy" id="1234595"/>
    <lineage>
        <taxon>Bacteria</taxon>
        <taxon>Pseudomonadati</taxon>
        <taxon>Pseudomonadota</taxon>
        <taxon>Alphaproteobacteria</taxon>
        <taxon>Sphingomonadales</taxon>
        <taxon>Sphingosinicellaceae</taxon>
        <taxon>Pacificimonas</taxon>
    </lineage>
</organism>